<dbReference type="Proteomes" id="UP000885750">
    <property type="component" value="Unassembled WGS sequence"/>
</dbReference>
<name>A0A7V2T0F2_LEUMU</name>
<dbReference type="GO" id="GO:0005737">
    <property type="term" value="C:cytoplasm"/>
    <property type="evidence" value="ECO:0007669"/>
    <property type="project" value="TreeGrafter"/>
</dbReference>
<dbReference type="InterPro" id="IPR050322">
    <property type="entry name" value="Fe-S_cluster_asmbl/transfer"/>
</dbReference>
<reference evidence="3" key="1">
    <citation type="journal article" date="2020" name="mSystems">
        <title>Genome- and Community-Level Interaction Insights into Carbon Utilization and Element Cycling Functions of Hydrothermarchaeota in Hydrothermal Sediment.</title>
        <authorList>
            <person name="Zhou Z."/>
            <person name="Liu Y."/>
            <person name="Xu W."/>
            <person name="Pan J."/>
            <person name="Luo Z.H."/>
            <person name="Li M."/>
        </authorList>
    </citation>
    <scope>NUCLEOTIDE SEQUENCE [LARGE SCALE GENOMIC DNA]</scope>
    <source>
        <strain evidence="3">HyVt-493</strain>
    </source>
</reference>
<dbReference type="SUPFAM" id="SSF89360">
    <property type="entry name" value="HesB-like domain"/>
    <property type="match status" value="1"/>
</dbReference>
<dbReference type="NCBIfam" id="TIGR00049">
    <property type="entry name" value="iron-sulfur cluster assembly accessory protein"/>
    <property type="match status" value="1"/>
</dbReference>
<dbReference type="PANTHER" id="PTHR10072:SF41">
    <property type="entry name" value="IRON-SULFUR CLUSTER ASSEMBLY 1 HOMOLOG, MITOCHONDRIAL"/>
    <property type="match status" value="1"/>
</dbReference>
<dbReference type="GO" id="GO:0051537">
    <property type="term" value="F:2 iron, 2 sulfur cluster binding"/>
    <property type="evidence" value="ECO:0007669"/>
    <property type="project" value="UniProtKB-ARBA"/>
</dbReference>
<dbReference type="AlphaFoldDB" id="A0A7V2T0F2"/>
<evidence type="ECO:0000313" key="3">
    <source>
        <dbReference type="EMBL" id="HFC92862.1"/>
    </source>
</evidence>
<comment type="caution">
    <text evidence="3">The sequence shown here is derived from an EMBL/GenBank/DDBJ whole genome shotgun (WGS) entry which is preliminary data.</text>
</comment>
<feature type="domain" description="Core" evidence="2">
    <location>
        <begin position="2"/>
        <end position="94"/>
    </location>
</feature>
<sequence>MFTVSPEAAAQIKVSLTETDVEGQPLRVAVEKNEAGEFHYQMGFDDSKKYGDAHFVSEGVKLVVDAGSASLVDGMMIDYIELDGTMEFVFMNPNDPNYKAPQE</sequence>
<protein>
    <submittedName>
        <fullName evidence="3">Iron-sulfur cluster assembly accessory protein</fullName>
    </submittedName>
</protein>
<dbReference type="GO" id="GO:0016226">
    <property type="term" value="P:iron-sulfur cluster assembly"/>
    <property type="evidence" value="ECO:0007669"/>
    <property type="project" value="InterPro"/>
</dbReference>
<dbReference type="EMBL" id="DRMS01000322">
    <property type="protein sequence ID" value="HFC92862.1"/>
    <property type="molecule type" value="Genomic_DNA"/>
</dbReference>
<comment type="similarity">
    <text evidence="1">Belongs to the HesB/IscA family.</text>
</comment>
<evidence type="ECO:0000259" key="2">
    <source>
        <dbReference type="Pfam" id="PF01521"/>
    </source>
</evidence>
<dbReference type="InterPro" id="IPR016092">
    <property type="entry name" value="ATAP"/>
</dbReference>
<organism evidence="3">
    <name type="scientific">Leucothrix mucor</name>
    <dbReference type="NCBI Taxonomy" id="45248"/>
    <lineage>
        <taxon>Bacteria</taxon>
        <taxon>Pseudomonadati</taxon>
        <taxon>Pseudomonadota</taxon>
        <taxon>Gammaproteobacteria</taxon>
        <taxon>Thiotrichales</taxon>
        <taxon>Thiotrichaceae</taxon>
        <taxon>Leucothrix</taxon>
    </lineage>
</organism>
<proteinExistence type="inferred from homology"/>
<dbReference type="InterPro" id="IPR000361">
    <property type="entry name" value="ATAP_core_dom"/>
</dbReference>
<dbReference type="Gene3D" id="2.60.300.12">
    <property type="entry name" value="HesB-like domain"/>
    <property type="match status" value="1"/>
</dbReference>
<dbReference type="InterPro" id="IPR035903">
    <property type="entry name" value="HesB-like_dom_sf"/>
</dbReference>
<dbReference type="PANTHER" id="PTHR10072">
    <property type="entry name" value="IRON-SULFUR CLUSTER ASSEMBLY PROTEIN"/>
    <property type="match status" value="1"/>
</dbReference>
<evidence type="ECO:0000256" key="1">
    <source>
        <dbReference type="ARBA" id="ARBA00006718"/>
    </source>
</evidence>
<gene>
    <name evidence="3" type="ORF">ENJ51_08630</name>
</gene>
<dbReference type="Pfam" id="PF01521">
    <property type="entry name" value="Fe-S_biosyn"/>
    <property type="match status" value="1"/>
</dbReference>
<accession>A0A7V2T0F2</accession>